<dbReference type="RefSeq" id="WP_233491947.1">
    <property type="nucleotide sequence ID" value="NZ_CP122566.1"/>
</dbReference>
<dbReference type="PIRSF" id="PIRSF028754">
    <property type="entry name" value="UCP028754"/>
    <property type="match status" value="1"/>
</dbReference>
<feature type="coiled-coil region" evidence="1">
    <location>
        <begin position="254"/>
        <end position="291"/>
    </location>
</feature>
<dbReference type="Gene3D" id="3.40.50.10900">
    <property type="entry name" value="PAC-like subunit"/>
    <property type="match status" value="1"/>
</dbReference>
<organism evidence="3 4">
    <name type="scientific">Auritidibacter ignavus</name>
    <dbReference type="NCBI Taxonomy" id="678932"/>
    <lineage>
        <taxon>Bacteria</taxon>
        <taxon>Bacillati</taxon>
        <taxon>Actinomycetota</taxon>
        <taxon>Actinomycetes</taxon>
        <taxon>Micrococcales</taxon>
        <taxon>Micrococcaceae</taxon>
        <taxon>Auritidibacter</taxon>
    </lineage>
</organism>
<dbReference type="AlphaFoldDB" id="A0AAJ6AI62"/>
<dbReference type="InterPro" id="IPR019151">
    <property type="entry name" value="Proteasome_assmbl_chaperone_2"/>
</dbReference>
<dbReference type="InterPro" id="IPR038389">
    <property type="entry name" value="PSMG2_sf"/>
</dbReference>
<evidence type="ECO:0000313" key="4">
    <source>
        <dbReference type="Proteomes" id="UP001224674"/>
    </source>
</evidence>
<evidence type="ECO:0000256" key="2">
    <source>
        <dbReference type="SAM" id="MobiDB-lite"/>
    </source>
</evidence>
<keyword evidence="1" id="KW-0175">Coiled coil</keyword>
<protein>
    <submittedName>
        <fullName evidence="3">PAC2 family protein</fullName>
    </submittedName>
</protein>
<evidence type="ECO:0000256" key="1">
    <source>
        <dbReference type="SAM" id="Coils"/>
    </source>
</evidence>
<feature type="compositionally biased region" description="Basic and acidic residues" evidence="2">
    <location>
        <begin position="1"/>
        <end position="12"/>
    </location>
</feature>
<dbReference type="EMBL" id="CP122566">
    <property type="protein sequence ID" value="WGH93710.1"/>
    <property type="molecule type" value="Genomic_DNA"/>
</dbReference>
<keyword evidence="4" id="KW-1185">Reference proteome</keyword>
<reference evidence="3 4" key="1">
    <citation type="submission" date="2023-03" db="EMBL/GenBank/DDBJ databases">
        <title>Complete genome sequences of several Auritidibacter ignavus strains isolated from ear infections.</title>
        <authorList>
            <person name="Baehr T."/>
            <person name="Baumhoegger A.M."/>
        </authorList>
    </citation>
    <scope>NUCLEOTIDE SEQUENCE [LARGE SCALE GENOMIC DNA]</scope>
    <source>
        <strain evidence="3 4">BABAE-6</strain>
    </source>
</reference>
<dbReference type="InterPro" id="IPR008492">
    <property type="entry name" value="Rv2714-like"/>
</dbReference>
<gene>
    <name evidence="3" type="ORF">QDX21_02630</name>
</gene>
<dbReference type="Proteomes" id="UP001224674">
    <property type="component" value="Chromosome"/>
</dbReference>
<dbReference type="SUPFAM" id="SSF159659">
    <property type="entry name" value="Cgl1923-like"/>
    <property type="match status" value="1"/>
</dbReference>
<evidence type="ECO:0000313" key="3">
    <source>
        <dbReference type="EMBL" id="WGH93710.1"/>
    </source>
</evidence>
<proteinExistence type="predicted"/>
<dbReference type="Pfam" id="PF09754">
    <property type="entry name" value="PAC2"/>
    <property type="match status" value="1"/>
</dbReference>
<accession>A0AAJ6AI62</accession>
<feature type="region of interest" description="Disordered" evidence="2">
    <location>
        <begin position="1"/>
        <end position="23"/>
    </location>
</feature>
<sequence>MSFEESMDRPAEAEPDDREPVRSLPDYLHYRAEQPTYRSPGPLRIMVAAFEGWNDAGEAATDAVEELATQAHAEQYRQVNDDDYYDFQMTRPVVTRAENSLGQINWPQTRILHSAAGTTTEDQPDLYFMLGVEPSLRWRAFVSEIVEVAEDLDLDAVVMVGSYLSDVPHSRPLTATLFSTQSAVRAGLEDVLSPHYEGPTGITGVIAEEAARDGFTVLSVWSVVPHYVSQAPSPKAKLGLVTRLEELLGMRVEVGSLTEDAEAWERGVDELAEEDQEVSDYIRRLEKAQDTEELPEASGESIAREFERFLRRRDDQQ</sequence>
<name>A0AAJ6AI62_9MICC</name>